<keyword evidence="3" id="KW-0732">Signal</keyword>
<sequence>MDPVTVLLSVVVVLFLASVLKNQIHGKYKNFPPGPKPLPIIGNILTMDMAKPHKTLLELSKTYGPVLSVQIGLSKVVVLCDFGAVKEALINQAESFSDRPVAPVIAKILKNNGN</sequence>
<dbReference type="InterPro" id="IPR001128">
    <property type="entry name" value="Cyt_P450"/>
</dbReference>
<dbReference type="SUPFAM" id="SSF48264">
    <property type="entry name" value="Cytochrome P450"/>
    <property type="match status" value="1"/>
</dbReference>
<proteinExistence type="inferred from homology"/>
<organism evidence="4 6">
    <name type="scientific">Engystomops pustulosus</name>
    <name type="common">Tungara frog</name>
    <name type="synonym">Physalaemus pustulosus</name>
    <dbReference type="NCBI Taxonomy" id="76066"/>
    <lineage>
        <taxon>Eukaryota</taxon>
        <taxon>Metazoa</taxon>
        <taxon>Chordata</taxon>
        <taxon>Craniata</taxon>
        <taxon>Vertebrata</taxon>
        <taxon>Euteleostomi</taxon>
        <taxon>Amphibia</taxon>
        <taxon>Batrachia</taxon>
        <taxon>Anura</taxon>
        <taxon>Neobatrachia</taxon>
        <taxon>Hyloidea</taxon>
        <taxon>Leptodactylidae</taxon>
        <taxon>Leiuperinae</taxon>
        <taxon>Engystomops</taxon>
    </lineage>
</organism>
<evidence type="ECO:0000313" key="4">
    <source>
        <dbReference type="EMBL" id="KAG8548600.1"/>
    </source>
</evidence>
<dbReference type="EMBL" id="WNYA01000366">
    <property type="protein sequence ID" value="KAG8548600.1"/>
    <property type="molecule type" value="Genomic_DNA"/>
</dbReference>
<gene>
    <name evidence="5" type="ORF">GDO81_000525</name>
    <name evidence="4" type="ORF">GDO81_024820</name>
</gene>
<dbReference type="Proteomes" id="UP000824782">
    <property type="component" value="Unassembled WGS sequence"/>
</dbReference>
<name>A0AAV6ZMS6_ENGPU</name>
<evidence type="ECO:0000313" key="5">
    <source>
        <dbReference type="EMBL" id="KAG8592490.1"/>
    </source>
</evidence>
<feature type="signal peptide" evidence="3">
    <location>
        <begin position="1"/>
        <end position="26"/>
    </location>
</feature>
<dbReference type="PRINTS" id="PR00463">
    <property type="entry name" value="EP450I"/>
</dbReference>
<accession>A0AAV6ZMS6</accession>
<feature type="chain" id="PRO_5044715470" evidence="3">
    <location>
        <begin position="27"/>
        <end position="114"/>
    </location>
</feature>
<comment type="similarity">
    <text evidence="1">Belongs to the cytochrome P450 family.</text>
</comment>
<dbReference type="InterPro" id="IPR002401">
    <property type="entry name" value="Cyt_P450_E_grp-I"/>
</dbReference>
<dbReference type="EMBL" id="WNYA01000001">
    <property type="protein sequence ID" value="KAG8592490.1"/>
    <property type="molecule type" value="Genomic_DNA"/>
</dbReference>
<comment type="caution">
    <text evidence="4">The sequence shown here is derived from an EMBL/GenBank/DDBJ whole genome shotgun (WGS) entry which is preliminary data.</text>
</comment>
<dbReference type="GO" id="GO:0004497">
    <property type="term" value="F:monooxygenase activity"/>
    <property type="evidence" value="ECO:0007669"/>
    <property type="project" value="InterPro"/>
</dbReference>
<protein>
    <submittedName>
        <fullName evidence="4">Uncharacterized protein</fullName>
    </submittedName>
</protein>
<dbReference type="GO" id="GO:0020037">
    <property type="term" value="F:heme binding"/>
    <property type="evidence" value="ECO:0007669"/>
    <property type="project" value="InterPro"/>
</dbReference>
<dbReference type="AlphaFoldDB" id="A0AAV6ZMS6"/>
<dbReference type="Gene3D" id="1.10.630.10">
    <property type="entry name" value="Cytochrome P450"/>
    <property type="match status" value="1"/>
</dbReference>
<evidence type="ECO:0000256" key="3">
    <source>
        <dbReference type="SAM" id="SignalP"/>
    </source>
</evidence>
<dbReference type="GO" id="GO:0016705">
    <property type="term" value="F:oxidoreductase activity, acting on paired donors, with incorporation or reduction of molecular oxygen"/>
    <property type="evidence" value="ECO:0007669"/>
    <property type="project" value="InterPro"/>
</dbReference>
<evidence type="ECO:0000256" key="2">
    <source>
        <dbReference type="ARBA" id="ARBA00023004"/>
    </source>
</evidence>
<dbReference type="GO" id="GO:0005506">
    <property type="term" value="F:iron ion binding"/>
    <property type="evidence" value="ECO:0007669"/>
    <property type="project" value="InterPro"/>
</dbReference>
<reference evidence="4" key="1">
    <citation type="thesis" date="2020" institute="ProQuest LLC" country="789 East Eisenhower Parkway, Ann Arbor, MI, USA">
        <title>Comparative Genomics and Chromosome Evolution.</title>
        <authorList>
            <person name="Mudd A.B."/>
        </authorList>
    </citation>
    <scope>NUCLEOTIDE SEQUENCE</scope>
    <source>
        <strain evidence="4">237g6f4</strain>
        <tissue evidence="4">Blood</tissue>
    </source>
</reference>
<evidence type="ECO:0000313" key="6">
    <source>
        <dbReference type="Proteomes" id="UP000824782"/>
    </source>
</evidence>
<dbReference type="PANTHER" id="PTHR24299:SF21">
    <property type="entry name" value="OS09G0441600 PROTEIN"/>
    <property type="match status" value="1"/>
</dbReference>
<keyword evidence="6" id="KW-1185">Reference proteome</keyword>
<keyword evidence="2" id="KW-0408">Iron</keyword>
<evidence type="ECO:0000256" key="1">
    <source>
        <dbReference type="ARBA" id="ARBA00010617"/>
    </source>
</evidence>
<dbReference type="Pfam" id="PF00067">
    <property type="entry name" value="p450"/>
    <property type="match status" value="1"/>
</dbReference>
<dbReference type="InterPro" id="IPR036396">
    <property type="entry name" value="Cyt_P450_sf"/>
</dbReference>
<dbReference type="PANTHER" id="PTHR24299">
    <property type="entry name" value="CYTOCHROME P450 FAMILY 1"/>
    <property type="match status" value="1"/>
</dbReference>